<organism evidence="2 3">
    <name type="scientific">Westerdykella ornata</name>
    <dbReference type="NCBI Taxonomy" id="318751"/>
    <lineage>
        <taxon>Eukaryota</taxon>
        <taxon>Fungi</taxon>
        <taxon>Dikarya</taxon>
        <taxon>Ascomycota</taxon>
        <taxon>Pezizomycotina</taxon>
        <taxon>Dothideomycetes</taxon>
        <taxon>Pleosporomycetidae</taxon>
        <taxon>Pleosporales</taxon>
        <taxon>Sporormiaceae</taxon>
        <taxon>Westerdykella</taxon>
    </lineage>
</organism>
<evidence type="ECO:0000313" key="3">
    <source>
        <dbReference type="Proteomes" id="UP000800097"/>
    </source>
</evidence>
<dbReference type="GeneID" id="54553578"/>
<feature type="chain" id="PRO_5025445801" evidence="1">
    <location>
        <begin position="23"/>
        <end position="244"/>
    </location>
</feature>
<dbReference type="EMBL" id="ML986509">
    <property type="protein sequence ID" value="KAF2273565.1"/>
    <property type="molecule type" value="Genomic_DNA"/>
</dbReference>
<reference evidence="2" key="1">
    <citation type="journal article" date="2020" name="Stud. Mycol.">
        <title>101 Dothideomycetes genomes: a test case for predicting lifestyles and emergence of pathogens.</title>
        <authorList>
            <person name="Haridas S."/>
            <person name="Albert R."/>
            <person name="Binder M."/>
            <person name="Bloem J."/>
            <person name="Labutti K."/>
            <person name="Salamov A."/>
            <person name="Andreopoulos B."/>
            <person name="Baker S."/>
            <person name="Barry K."/>
            <person name="Bills G."/>
            <person name="Bluhm B."/>
            <person name="Cannon C."/>
            <person name="Castanera R."/>
            <person name="Culley D."/>
            <person name="Daum C."/>
            <person name="Ezra D."/>
            <person name="Gonzalez J."/>
            <person name="Henrissat B."/>
            <person name="Kuo A."/>
            <person name="Liang C."/>
            <person name="Lipzen A."/>
            <person name="Lutzoni F."/>
            <person name="Magnuson J."/>
            <person name="Mondo S."/>
            <person name="Nolan M."/>
            <person name="Ohm R."/>
            <person name="Pangilinan J."/>
            <person name="Park H.-J."/>
            <person name="Ramirez L."/>
            <person name="Alfaro M."/>
            <person name="Sun H."/>
            <person name="Tritt A."/>
            <person name="Yoshinaga Y."/>
            <person name="Zwiers L.-H."/>
            <person name="Turgeon B."/>
            <person name="Goodwin S."/>
            <person name="Spatafora J."/>
            <person name="Crous P."/>
            <person name="Grigoriev I."/>
        </authorList>
    </citation>
    <scope>NUCLEOTIDE SEQUENCE</scope>
    <source>
        <strain evidence="2">CBS 379.55</strain>
    </source>
</reference>
<sequence length="244" mass="26881">MPFQPTVLHPLTLPALLDAILAAQHTPQASRTTLIVCSSREDFLQDLAQSARSHEDQESAEQRLQQLTAPTLRNLMTAKHVEVMFCPSVPVLLAYLTACSVQRDVSGEGSERRTLVLANPLSLHVPTPYFSAQGLSRTFAAAVETAIRVHARLFVVEAQGSHRKTGHGDAEDEVDAAMREADEAIPEKPETQGDPWEQEVPILNDSVRRLPSGGGERSWAGRTVKVNRVAARWFRFCRAERAGD</sequence>
<name>A0A6A6JBA0_WESOR</name>
<keyword evidence="3" id="KW-1185">Reference proteome</keyword>
<evidence type="ECO:0000256" key="1">
    <source>
        <dbReference type="SAM" id="SignalP"/>
    </source>
</evidence>
<keyword evidence="1" id="KW-0732">Signal</keyword>
<proteinExistence type="predicted"/>
<dbReference type="Proteomes" id="UP000800097">
    <property type="component" value="Unassembled WGS sequence"/>
</dbReference>
<feature type="signal peptide" evidence="1">
    <location>
        <begin position="1"/>
        <end position="22"/>
    </location>
</feature>
<protein>
    <submittedName>
        <fullName evidence="2">Uncharacterized protein</fullName>
    </submittedName>
</protein>
<accession>A0A6A6JBA0</accession>
<evidence type="ECO:0000313" key="2">
    <source>
        <dbReference type="EMBL" id="KAF2273565.1"/>
    </source>
</evidence>
<gene>
    <name evidence="2" type="ORF">EI97DRAFT_452303</name>
</gene>
<dbReference type="AlphaFoldDB" id="A0A6A6JBA0"/>
<dbReference type="RefSeq" id="XP_033651104.1">
    <property type="nucleotide sequence ID" value="XM_033800403.1"/>
</dbReference>
<dbReference type="OrthoDB" id="5391496at2759"/>